<dbReference type="Proteomes" id="UP000556084">
    <property type="component" value="Unassembled WGS sequence"/>
</dbReference>
<comment type="caution">
    <text evidence="1">The sequence shown here is derived from an EMBL/GenBank/DDBJ whole genome shotgun (WGS) entry which is preliminary data.</text>
</comment>
<evidence type="ECO:0008006" key="3">
    <source>
        <dbReference type="Google" id="ProtNLM"/>
    </source>
</evidence>
<gene>
    <name evidence="1" type="ORF">FHS39_002951</name>
</gene>
<reference evidence="1 2" key="1">
    <citation type="submission" date="2020-08" db="EMBL/GenBank/DDBJ databases">
        <title>Genomic Encyclopedia of Type Strains, Phase III (KMG-III): the genomes of soil and plant-associated and newly described type strains.</title>
        <authorList>
            <person name="Whitman W."/>
        </authorList>
    </citation>
    <scope>NUCLEOTIDE SEQUENCE [LARGE SCALE GENOMIC DNA]</scope>
    <source>
        <strain evidence="1 2">CECT 3266</strain>
    </source>
</reference>
<protein>
    <recommendedName>
        <fullName evidence="3">DUF559 domain-containing protein</fullName>
    </recommendedName>
</protein>
<dbReference type="RefSeq" id="WP_184349785.1">
    <property type="nucleotide sequence ID" value="NZ_JACHJH010000004.1"/>
</dbReference>
<dbReference type="InterPro" id="IPR011335">
    <property type="entry name" value="Restrct_endonuc-II-like"/>
</dbReference>
<sequence>MTGDEACWKALADAQGGVVLTAQAAGRGWSRQRLGRLFARQGWTRLRPGAWLEPGRSAGERELLWAQQLVRPELVVSHWAATRLHGAETDVGRTDFIGCGRAKGAVLHAVPLEPDEVTSVAGLRATAVARTMADLLRSGPRDEALVAVESALSWRHGPGAARGSRRAPLTTLDAIGRALTRAPTLRGARQAVWWLALADPRSGSPVETLARLRLYDAGLYPECQVPLRTPAGRRVYPDFFFRPQGLVVEVEGYAWHGSRAEHQRDVIRFNDLSACPEVCRILRYTTADVRERPQVMIHEIRQALAGR</sequence>
<dbReference type="SUPFAM" id="SSF52980">
    <property type="entry name" value="Restriction endonuclease-like"/>
    <property type="match status" value="1"/>
</dbReference>
<organism evidence="1 2">
    <name type="scientific">Streptomyces olivoverticillatus</name>
    <dbReference type="NCBI Taxonomy" id="66427"/>
    <lineage>
        <taxon>Bacteria</taxon>
        <taxon>Bacillati</taxon>
        <taxon>Actinomycetota</taxon>
        <taxon>Actinomycetes</taxon>
        <taxon>Kitasatosporales</taxon>
        <taxon>Streptomycetaceae</taxon>
        <taxon>Streptomyces</taxon>
    </lineage>
</organism>
<dbReference type="EMBL" id="JACHJH010000004">
    <property type="protein sequence ID" value="MBB4893917.1"/>
    <property type="molecule type" value="Genomic_DNA"/>
</dbReference>
<evidence type="ECO:0000313" key="1">
    <source>
        <dbReference type="EMBL" id="MBB4893917.1"/>
    </source>
</evidence>
<keyword evidence="2" id="KW-1185">Reference proteome</keyword>
<dbReference type="AlphaFoldDB" id="A0A7W7LQ42"/>
<proteinExistence type="predicted"/>
<accession>A0A7W7LQ42</accession>
<evidence type="ECO:0000313" key="2">
    <source>
        <dbReference type="Proteomes" id="UP000556084"/>
    </source>
</evidence>
<name>A0A7W7LQ42_9ACTN</name>